<proteinExistence type="predicted"/>
<dbReference type="Pfam" id="PF13411">
    <property type="entry name" value="MerR_1"/>
    <property type="match status" value="1"/>
</dbReference>
<dbReference type="SUPFAM" id="SSF46955">
    <property type="entry name" value="Putative DNA-binding domain"/>
    <property type="match status" value="1"/>
</dbReference>
<evidence type="ECO:0000259" key="3">
    <source>
        <dbReference type="PROSITE" id="PS50937"/>
    </source>
</evidence>
<reference evidence="5" key="1">
    <citation type="submission" date="2016-10" db="EMBL/GenBank/DDBJ databases">
        <authorList>
            <person name="Varghese N."/>
            <person name="Submissions S."/>
        </authorList>
    </citation>
    <scope>NUCLEOTIDE SEQUENCE [LARGE SCALE GENOMIC DNA]</scope>
    <source>
        <strain evidence="5">LMG 26383,CCUG 61248,R- 45681</strain>
    </source>
</reference>
<dbReference type="PROSITE" id="PS50937">
    <property type="entry name" value="HTH_MERR_2"/>
    <property type="match status" value="1"/>
</dbReference>
<sequence>MQDQKFHGSGFEAELDNKSPDAFRTISEVAEDLDIPQHVLRFWETRFSQIKPLKRGGGRRYYRPDDVALLKGIRRLLYGEGYTIKGLQRILKEQGPRYVQAIGRGGEIVGGNAPAQPPAAAHMAPPRGEAMPAAQPTQHHQHAPAMEPGFAAKALLSSLPRAAQPLVDADDLAFLKATLSELVECRRLLHGALAGATVGEDG</sequence>
<dbReference type="GO" id="GO:0003700">
    <property type="term" value="F:DNA-binding transcription factor activity"/>
    <property type="evidence" value="ECO:0007669"/>
    <property type="project" value="InterPro"/>
</dbReference>
<protein>
    <submittedName>
        <fullName evidence="4">MerR HTH family regulatory protein</fullName>
    </submittedName>
</protein>
<dbReference type="InterPro" id="IPR047057">
    <property type="entry name" value="MerR_fam"/>
</dbReference>
<dbReference type="AlphaFoldDB" id="A0A1H7I726"/>
<organism evidence="4 5">
    <name type="scientific">Bosea lupini</name>
    <dbReference type="NCBI Taxonomy" id="1036779"/>
    <lineage>
        <taxon>Bacteria</taxon>
        <taxon>Pseudomonadati</taxon>
        <taxon>Pseudomonadota</taxon>
        <taxon>Alphaproteobacteria</taxon>
        <taxon>Hyphomicrobiales</taxon>
        <taxon>Boseaceae</taxon>
        <taxon>Bosea</taxon>
    </lineage>
</organism>
<dbReference type="CDD" id="cd04765">
    <property type="entry name" value="HTH_MlrA-like_sg2"/>
    <property type="match status" value="1"/>
</dbReference>
<feature type="region of interest" description="Disordered" evidence="2">
    <location>
        <begin position="111"/>
        <end position="133"/>
    </location>
</feature>
<keyword evidence="1" id="KW-0238">DNA-binding</keyword>
<evidence type="ECO:0000256" key="2">
    <source>
        <dbReference type="SAM" id="MobiDB-lite"/>
    </source>
</evidence>
<name>A0A1H7I726_9HYPH</name>
<dbReference type="InterPro" id="IPR009061">
    <property type="entry name" value="DNA-bd_dom_put_sf"/>
</dbReference>
<dbReference type="PANTHER" id="PTHR30204">
    <property type="entry name" value="REDOX-CYCLING DRUG-SENSING TRANSCRIPTIONAL ACTIVATOR SOXR"/>
    <property type="match status" value="1"/>
</dbReference>
<dbReference type="STRING" id="1036779.SAMN04515666_101885"/>
<dbReference type="RefSeq" id="WP_091830070.1">
    <property type="nucleotide sequence ID" value="NZ_FOAN01000001.1"/>
</dbReference>
<keyword evidence="5" id="KW-1185">Reference proteome</keyword>
<dbReference type="InterPro" id="IPR000551">
    <property type="entry name" value="MerR-type_HTH_dom"/>
</dbReference>
<dbReference type="OrthoDB" id="9810140at2"/>
<accession>A0A1H7I726</accession>
<dbReference type="PANTHER" id="PTHR30204:SF15">
    <property type="entry name" value="BLL5018 PROTEIN"/>
    <property type="match status" value="1"/>
</dbReference>
<dbReference type="Proteomes" id="UP000199664">
    <property type="component" value="Unassembled WGS sequence"/>
</dbReference>
<dbReference type="GO" id="GO:0003677">
    <property type="term" value="F:DNA binding"/>
    <property type="evidence" value="ECO:0007669"/>
    <property type="project" value="UniProtKB-KW"/>
</dbReference>
<dbReference type="Gene3D" id="1.10.1660.10">
    <property type="match status" value="1"/>
</dbReference>
<evidence type="ECO:0000256" key="1">
    <source>
        <dbReference type="ARBA" id="ARBA00023125"/>
    </source>
</evidence>
<dbReference type="EMBL" id="FOAN01000001">
    <property type="protein sequence ID" value="SEK58339.1"/>
    <property type="molecule type" value="Genomic_DNA"/>
</dbReference>
<dbReference type="SMART" id="SM00422">
    <property type="entry name" value="HTH_MERR"/>
    <property type="match status" value="1"/>
</dbReference>
<evidence type="ECO:0000313" key="4">
    <source>
        <dbReference type="EMBL" id="SEK58339.1"/>
    </source>
</evidence>
<evidence type="ECO:0000313" key="5">
    <source>
        <dbReference type="Proteomes" id="UP000199664"/>
    </source>
</evidence>
<gene>
    <name evidence="4" type="ORF">SAMN04515666_101885</name>
</gene>
<feature type="domain" description="HTH merR-type" evidence="3">
    <location>
        <begin position="25"/>
        <end position="93"/>
    </location>
</feature>